<comment type="caution">
    <text evidence="3">The sequence shown here is derived from an EMBL/GenBank/DDBJ whole genome shotgun (WGS) entry which is preliminary data.</text>
</comment>
<evidence type="ECO:0000313" key="3">
    <source>
        <dbReference type="EMBL" id="KAG1772591.1"/>
    </source>
</evidence>
<feature type="signal peptide" evidence="1">
    <location>
        <begin position="1"/>
        <end position="19"/>
    </location>
</feature>
<dbReference type="InterPro" id="IPR000719">
    <property type="entry name" value="Prot_kinase_dom"/>
</dbReference>
<protein>
    <recommendedName>
        <fullName evidence="2">Protein kinase domain-containing protein</fullName>
    </recommendedName>
</protein>
<accession>A0A9P7CZE8</accession>
<evidence type="ECO:0000256" key="1">
    <source>
        <dbReference type="SAM" id="SignalP"/>
    </source>
</evidence>
<evidence type="ECO:0000313" key="4">
    <source>
        <dbReference type="Proteomes" id="UP000714275"/>
    </source>
</evidence>
<keyword evidence="4" id="KW-1185">Reference proteome</keyword>
<sequence>MGWVLVYTCLCWSIQTASCTLFQHLAMKTLSLPKGKSTTKTKAELKAEEVAENKRRRARKELELFGPKHDRRPGALTANETWWCQHYLWLKSQGYLLRPRYAPDWVPSWEGTDRNPFACEDGHCMRFGQIMDATRVFDGVYVSLKILEKSLHPHEVEIGQRFMSEPLVSHPKNHCVPFFEVLSPPNDEDRQLIVMPLLLPFARPPFDTFGEVMECFRQLFEGLLFMHNNHVAHRDCMWMNIMMDAKDLYAEPYHPVVPRMKRDFSGHVRHYTRTQQPPKYYFIDFGLSRRYDPREATPLEYPIFGGDKSVPEFQNNADVPVNPFPTDVYYLGNVIREEFMDTKTGFDFLKPLVDDMVQNDPNARPTMNVVVERFDLIRQQLSSWKLRSRVIERDEDIFETLYRSATHWKRRIGFIVKRAPAVPRFQE</sequence>
<dbReference type="Gene3D" id="1.10.510.10">
    <property type="entry name" value="Transferase(Phosphotransferase) domain 1"/>
    <property type="match status" value="1"/>
</dbReference>
<evidence type="ECO:0000259" key="2">
    <source>
        <dbReference type="PROSITE" id="PS50011"/>
    </source>
</evidence>
<proteinExistence type="predicted"/>
<dbReference type="SMART" id="SM00220">
    <property type="entry name" value="S_TKc"/>
    <property type="match status" value="1"/>
</dbReference>
<dbReference type="InterPro" id="IPR011009">
    <property type="entry name" value="Kinase-like_dom_sf"/>
</dbReference>
<dbReference type="PROSITE" id="PS50011">
    <property type="entry name" value="PROTEIN_KINASE_DOM"/>
    <property type="match status" value="1"/>
</dbReference>
<dbReference type="EMBL" id="JABBWD010000052">
    <property type="protein sequence ID" value="KAG1772591.1"/>
    <property type="molecule type" value="Genomic_DNA"/>
</dbReference>
<name>A0A9P7CZE8_9AGAM</name>
<gene>
    <name evidence="3" type="ORF">EV702DRAFT_1133420</name>
</gene>
<feature type="domain" description="Protein kinase" evidence="2">
    <location>
        <begin position="116"/>
        <end position="399"/>
    </location>
</feature>
<reference evidence="3" key="1">
    <citation type="journal article" date="2020" name="New Phytol.">
        <title>Comparative genomics reveals dynamic genome evolution in host specialist ectomycorrhizal fungi.</title>
        <authorList>
            <person name="Lofgren L.A."/>
            <person name="Nguyen N.H."/>
            <person name="Vilgalys R."/>
            <person name="Ruytinx J."/>
            <person name="Liao H.L."/>
            <person name="Branco S."/>
            <person name="Kuo A."/>
            <person name="LaButti K."/>
            <person name="Lipzen A."/>
            <person name="Andreopoulos W."/>
            <person name="Pangilinan J."/>
            <person name="Riley R."/>
            <person name="Hundley H."/>
            <person name="Na H."/>
            <person name="Barry K."/>
            <person name="Grigoriev I.V."/>
            <person name="Stajich J.E."/>
            <person name="Kennedy P.G."/>
        </authorList>
    </citation>
    <scope>NUCLEOTIDE SEQUENCE</scope>
    <source>
        <strain evidence="3">DOB743</strain>
    </source>
</reference>
<dbReference type="GO" id="GO:0005524">
    <property type="term" value="F:ATP binding"/>
    <property type="evidence" value="ECO:0007669"/>
    <property type="project" value="InterPro"/>
</dbReference>
<organism evidence="3 4">
    <name type="scientific">Suillus placidus</name>
    <dbReference type="NCBI Taxonomy" id="48579"/>
    <lineage>
        <taxon>Eukaryota</taxon>
        <taxon>Fungi</taxon>
        <taxon>Dikarya</taxon>
        <taxon>Basidiomycota</taxon>
        <taxon>Agaricomycotina</taxon>
        <taxon>Agaricomycetes</taxon>
        <taxon>Agaricomycetidae</taxon>
        <taxon>Boletales</taxon>
        <taxon>Suillineae</taxon>
        <taxon>Suillaceae</taxon>
        <taxon>Suillus</taxon>
    </lineage>
</organism>
<dbReference type="SUPFAM" id="SSF56112">
    <property type="entry name" value="Protein kinase-like (PK-like)"/>
    <property type="match status" value="1"/>
</dbReference>
<dbReference type="OrthoDB" id="5987198at2759"/>
<dbReference type="Proteomes" id="UP000714275">
    <property type="component" value="Unassembled WGS sequence"/>
</dbReference>
<feature type="chain" id="PRO_5040180941" description="Protein kinase domain-containing protein" evidence="1">
    <location>
        <begin position="20"/>
        <end position="427"/>
    </location>
</feature>
<dbReference type="AlphaFoldDB" id="A0A9P7CZE8"/>
<keyword evidence="1" id="KW-0732">Signal</keyword>
<dbReference type="GO" id="GO:0004672">
    <property type="term" value="F:protein kinase activity"/>
    <property type="evidence" value="ECO:0007669"/>
    <property type="project" value="InterPro"/>
</dbReference>